<gene>
    <name evidence="2" type="ORF">CAUJ_LOCUS12077</name>
</gene>
<keyword evidence="1" id="KW-0812">Transmembrane</keyword>
<organism evidence="2 3">
    <name type="scientific">Caenorhabditis auriculariae</name>
    <dbReference type="NCBI Taxonomy" id="2777116"/>
    <lineage>
        <taxon>Eukaryota</taxon>
        <taxon>Metazoa</taxon>
        <taxon>Ecdysozoa</taxon>
        <taxon>Nematoda</taxon>
        <taxon>Chromadorea</taxon>
        <taxon>Rhabditida</taxon>
        <taxon>Rhabditina</taxon>
        <taxon>Rhabditomorpha</taxon>
        <taxon>Rhabditoidea</taxon>
        <taxon>Rhabditidae</taxon>
        <taxon>Peloderinae</taxon>
        <taxon>Caenorhabditis</taxon>
    </lineage>
</organism>
<comment type="caution">
    <text evidence="2">The sequence shown here is derived from an EMBL/GenBank/DDBJ whole genome shotgun (WGS) entry which is preliminary data.</text>
</comment>
<keyword evidence="1" id="KW-0472">Membrane</keyword>
<reference evidence="2" key="1">
    <citation type="submission" date="2020-10" db="EMBL/GenBank/DDBJ databases">
        <authorList>
            <person name="Kikuchi T."/>
        </authorList>
    </citation>
    <scope>NUCLEOTIDE SEQUENCE</scope>
    <source>
        <strain evidence="2">NKZ352</strain>
    </source>
</reference>
<keyword evidence="1" id="KW-1133">Transmembrane helix</keyword>
<dbReference type="Proteomes" id="UP000835052">
    <property type="component" value="Unassembled WGS sequence"/>
</dbReference>
<dbReference type="EMBL" id="CAJGYM010000067">
    <property type="protein sequence ID" value="CAD6196162.1"/>
    <property type="molecule type" value="Genomic_DNA"/>
</dbReference>
<evidence type="ECO:0000313" key="3">
    <source>
        <dbReference type="Proteomes" id="UP000835052"/>
    </source>
</evidence>
<name>A0A8S1HP12_9PELO</name>
<evidence type="ECO:0000313" key="2">
    <source>
        <dbReference type="EMBL" id="CAD6196162.1"/>
    </source>
</evidence>
<protein>
    <submittedName>
        <fullName evidence="2">Uncharacterized protein</fullName>
    </submittedName>
</protein>
<keyword evidence="3" id="KW-1185">Reference proteome</keyword>
<sequence>MELAMQERELSQREKMLRVAEKEISKREARMTRREDCHHLQLLLEKYEAKSTEAGRLKRACLVSLSFWDPCLTSLVFLLAAIGLLSLSWRLVGVWPKEDLPSMIRFGRPYSNSSLDS</sequence>
<feature type="transmembrane region" description="Helical" evidence="1">
    <location>
        <begin position="72"/>
        <end position="95"/>
    </location>
</feature>
<accession>A0A8S1HP12</accession>
<dbReference type="AlphaFoldDB" id="A0A8S1HP12"/>
<evidence type="ECO:0000256" key="1">
    <source>
        <dbReference type="SAM" id="Phobius"/>
    </source>
</evidence>
<proteinExistence type="predicted"/>